<dbReference type="EMBL" id="JAVHNQ010000002">
    <property type="protein sequence ID" value="KAK6354796.1"/>
    <property type="molecule type" value="Genomic_DNA"/>
</dbReference>
<feature type="signal peptide" evidence="2">
    <location>
        <begin position="1"/>
        <end position="16"/>
    </location>
</feature>
<sequence length="285" mass="30639">MRTLLFYSLLTTSCSAARIHRRQAVSRVEIKTPPVAPASPVQGFFAAPGSAPVAPRLDNLPTHADIVLLPTSTDVPADQAIVIPEYLPPLEPAYQPNSGSTGTTPNSDASDMDVTPPGGGLTDEQAVLLQTITPQDLQDGGAMVQETVLEAAKQQLVDVNYVANVLVSDEPLPPPEQVPDLEEYQDIQETGTNVTQTAQEMGATMEELLDMVIDQVRINNETGDGTSEDVEGALIYERKKNKKWFFAAIQIIALVLEGAKHASEIVDQSVKLFHTFSKIGSGEGH</sequence>
<evidence type="ECO:0000256" key="1">
    <source>
        <dbReference type="SAM" id="MobiDB-lite"/>
    </source>
</evidence>
<feature type="compositionally biased region" description="Polar residues" evidence="1">
    <location>
        <begin position="95"/>
        <end position="109"/>
    </location>
</feature>
<dbReference type="Proteomes" id="UP001375240">
    <property type="component" value="Unassembled WGS sequence"/>
</dbReference>
<organism evidence="3 4">
    <name type="scientific">Orbilia brochopaga</name>
    <dbReference type="NCBI Taxonomy" id="3140254"/>
    <lineage>
        <taxon>Eukaryota</taxon>
        <taxon>Fungi</taxon>
        <taxon>Dikarya</taxon>
        <taxon>Ascomycota</taxon>
        <taxon>Pezizomycotina</taxon>
        <taxon>Orbiliomycetes</taxon>
        <taxon>Orbiliales</taxon>
        <taxon>Orbiliaceae</taxon>
        <taxon>Orbilia</taxon>
    </lineage>
</organism>
<accession>A0AAV9VB40</accession>
<evidence type="ECO:0000313" key="3">
    <source>
        <dbReference type="EMBL" id="KAK6354796.1"/>
    </source>
</evidence>
<dbReference type="AlphaFoldDB" id="A0AAV9VB40"/>
<evidence type="ECO:0000256" key="2">
    <source>
        <dbReference type="SAM" id="SignalP"/>
    </source>
</evidence>
<keyword evidence="2" id="KW-0732">Signal</keyword>
<reference evidence="3 4" key="1">
    <citation type="submission" date="2019-10" db="EMBL/GenBank/DDBJ databases">
        <authorList>
            <person name="Palmer J.M."/>
        </authorList>
    </citation>
    <scope>NUCLEOTIDE SEQUENCE [LARGE SCALE GENOMIC DNA]</scope>
    <source>
        <strain evidence="3 4">TWF696</strain>
    </source>
</reference>
<gene>
    <name evidence="3" type="ORF">TWF696_003929</name>
</gene>
<comment type="caution">
    <text evidence="3">The sequence shown here is derived from an EMBL/GenBank/DDBJ whole genome shotgun (WGS) entry which is preliminary data.</text>
</comment>
<keyword evidence="4" id="KW-1185">Reference proteome</keyword>
<name>A0AAV9VB40_9PEZI</name>
<feature type="chain" id="PRO_5043485753" evidence="2">
    <location>
        <begin position="17"/>
        <end position="285"/>
    </location>
</feature>
<evidence type="ECO:0000313" key="4">
    <source>
        <dbReference type="Proteomes" id="UP001375240"/>
    </source>
</evidence>
<feature type="region of interest" description="Disordered" evidence="1">
    <location>
        <begin position="91"/>
        <end position="122"/>
    </location>
</feature>
<protein>
    <submittedName>
        <fullName evidence="3">Uncharacterized protein</fullName>
    </submittedName>
</protein>
<proteinExistence type="predicted"/>